<organism evidence="4 5">
    <name type="scientific">Plantactinospora veratri</name>
    <dbReference type="NCBI Taxonomy" id="1436122"/>
    <lineage>
        <taxon>Bacteria</taxon>
        <taxon>Bacillati</taxon>
        <taxon>Actinomycetota</taxon>
        <taxon>Actinomycetes</taxon>
        <taxon>Micromonosporales</taxon>
        <taxon>Micromonosporaceae</taxon>
        <taxon>Plantactinospora</taxon>
    </lineage>
</organism>
<evidence type="ECO:0000256" key="2">
    <source>
        <dbReference type="SAM" id="MobiDB-lite"/>
    </source>
</evidence>
<dbReference type="EMBL" id="JAZGQL010000036">
    <property type="protein sequence ID" value="MEE6311631.1"/>
    <property type="molecule type" value="Genomic_DNA"/>
</dbReference>
<dbReference type="Pfam" id="PF02397">
    <property type="entry name" value="Bac_transf"/>
    <property type="match status" value="1"/>
</dbReference>
<dbReference type="RefSeq" id="WP_331211519.1">
    <property type="nucleotide sequence ID" value="NZ_JAZGQL010000036.1"/>
</dbReference>
<dbReference type="GO" id="GO:0016740">
    <property type="term" value="F:transferase activity"/>
    <property type="evidence" value="ECO:0007669"/>
    <property type="project" value="UniProtKB-KW"/>
</dbReference>
<protein>
    <submittedName>
        <fullName evidence="4">Sugar transferase</fullName>
        <ecNumber evidence="4">2.7.8.-</ecNumber>
    </submittedName>
</protein>
<keyword evidence="4" id="KW-0808">Transferase</keyword>
<evidence type="ECO:0000313" key="5">
    <source>
        <dbReference type="Proteomes" id="UP001339911"/>
    </source>
</evidence>
<dbReference type="PANTHER" id="PTHR30576">
    <property type="entry name" value="COLANIC BIOSYNTHESIS UDP-GLUCOSE LIPID CARRIER TRANSFERASE"/>
    <property type="match status" value="1"/>
</dbReference>
<comment type="similarity">
    <text evidence="1">Belongs to the bacterial sugar transferase family.</text>
</comment>
<proteinExistence type="inferred from homology"/>
<evidence type="ECO:0000259" key="3">
    <source>
        <dbReference type="Pfam" id="PF02397"/>
    </source>
</evidence>
<feature type="domain" description="Bacterial sugar transferase" evidence="3">
    <location>
        <begin position="12"/>
        <end position="183"/>
    </location>
</feature>
<dbReference type="PROSITE" id="PS51257">
    <property type="entry name" value="PROKAR_LIPOPROTEIN"/>
    <property type="match status" value="1"/>
</dbReference>
<dbReference type="EC" id="2.7.8.-" evidence="4"/>
<dbReference type="Proteomes" id="UP001339911">
    <property type="component" value="Unassembled WGS sequence"/>
</dbReference>
<sequence length="217" mass="24519">MTAGHRRYDRRKRLLDLLVAAVLLVLLSPVLLGCTAAVALALGRPVLFRQTRPGRDGHHFELRKFRTMRPAGPDRNSDADRLTRFGSWLRATSLDELPTLWNVLRGDMSLVGPRPLLVSYLDRYTPEQARRHEVRPGITGLAQVRGRNELSWEEKFRYDVEYVERRCLALDLRILLETALLVLRRQGISAPGNPTMPEFAGSRLVGTESGPGRSVES</sequence>
<evidence type="ECO:0000313" key="4">
    <source>
        <dbReference type="EMBL" id="MEE6311631.1"/>
    </source>
</evidence>
<keyword evidence="5" id="KW-1185">Reference proteome</keyword>
<reference evidence="4 5" key="1">
    <citation type="submission" date="2024-01" db="EMBL/GenBank/DDBJ databases">
        <title>Genome insights into Plantactinospora veratri sp. nov.</title>
        <authorList>
            <person name="Wang L."/>
        </authorList>
    </citation>
    <scope>NUCLEOTIDE SEQUENCE [LARGE SCALE GENOMIC DNA]</scope>
    <source>
        <strain evidence="4 5">NEAU-FHS4</strain>
    </source>
</reference>
<dbReference type="PANTHER" id="PTHR30576:SF8">
    <property type="entry name" value="UNDECAPRENYL-PHOSPHATE GALACTOSE PHOSPHOTRANSFERASE"/>
    <property type="match status" value="1"/>
</dbReference>
<dbReference type="InterPro" id="IPR003362">
    <property type="entry name" value="Bact_transf"/>
</dbReference>
<name>A0ABU7SNT0_9ACTN</name>
<accession>A0ABU7SNT0</accession>
<gene>
    <name evidence="4" type="ORF">V1634_32880</name>
</gene>
<feature type="region of interest" description="Disordered" evidence="2">
    <location>
        <begin position="192"/>
        <end position="217"/>
    </location>
</feature>
<comment type="caution">
    <text evidence="4">The sequence shown here is derived from an EMBL/GenBank/DDBJ whole genome shotgun (WGS) entry which is preliminary data.</text>
</comment>
<evidence type="ECO:0000256" key="1">
    <source>
        <dbReference type="ARBA" id="ARBA00006464"/>
    </source>
</evidence>